<feature type="compositionally biased region" description="Basic and acidic residues" evidence="5">
    <location>
        <begin position="608"/>
        <end position="627"/>
    </location>
</feature>
<feature type="region of interest" description="Disordered" evidence="5">
    <location>
        <begin position="1224"/>
        <end position="1251"/>
    </location>
</feature>
<feature type="region of interest" description="Disordered" evidence="5">
    <location>
        <begin position="564"/>
        <end position="627"/>
    </location>
</feature>
<keyword evidence="4" id="KW-0067">ATP-binding</keyword>
<dbReference type="EMBL" id="ML178873">
    <property type="protein sequence ID" value="TFK95824.1"/>
    <property type="molecule type" value="Genomic_DNA"/>
</dbReference>
<dbReference type="Pfam" id="PF00271">
    <property type="entry name" value="Helicase_C"/>
    <property type="match status" value="1"/>
</dbReference>
<keyword evidence="9" id="KW-1185">Reference proteome</keyword>
<keyword evidence="1" id="KW-0547">Nucleotide-binding</keyword>
<evidence type="ECO:0000259" key="7">
    <source>
        <dbReference type="PROSITE" id="PS51194"/>
    </source>
</evidence>
<dbReference type="InterPro" id="IPR011545">
    <property type="entry name" value="DEAD/DEAH_box_helicase_dom"/>
</dbReference>
<dbReference type="SUPFAM" id="SSF52540">
    <property type="entry name" value="P-loop containing nucleoside triphosphate hydrolases"/>
    <property type="match status" value="1"/>
</dbReference>
<feature type="compositionally biased region" description="Low complexity" evidence="5">
    <location>
        <begin position="482"/>
        <end position="499"/>
    </location>
</feature>
<name>A0A5C3Q157_9AGAR</name>
<dbReference type="Proteomes" id="UP000305067">
    <property type="component" value="Unassembled WGS sequence"/>
</dbReference>
<feature type="region of interest" description="Disordered" evidence="5">
    <location>
        <begin position="1769"/>
        <end position="1793"/>
    </location>
</feature>
<dbReference type="GO" id="GO:0003676">
    <property type="term" value="F:nucleic acid binding"/>
    <property type="evidence" value="ECO:0007669"/>
    <property type="project" value="InterPro"/>
</dbReference>
<protein>
    <recommendedName>
        <fullName evidence="10">P-loop containing nucleoside triphosphate hydrolase protein</fullName>
    </recommendedName>
</protein>
<feature type="domain" description="Helicase C-terminal" evidence="7">
    <location>
        <begin position="1257"/>
        <end position="1427"/>
    </location>
</feature>
<dbReference type="InterPro" id="IPR027417">
    <property type="entry name" value="P-loop_NTPase"/>
</dbReference>
<dbReference type="PANTHER" id="PTHR44533:SF4">
    <property type="entry name" value="DEAD_H RNA HELICASE, PUTATIVE-RELATED"/>
    <property type="match status" value="1"/>
</dbReference>
<keyword evidence="3" id="KW-0347">Helicase</keyword>
<dbReference type="GO" id="GO:0004386">
    <property type="term" value="F:helicase activity"/>
    <property type="evidence" value="ECO:0007669"/>
    <property type="project" value="UniProtKB-KW"/>
</dbReference>
<dbReference type="Pfam" id="PF23002">
    <property type="entry name" value="PIN-like_DDX60"/>
    <property type="match status" value="1"/>
</dbReference>
<dbReference type="OrthoDB" id="2320933at2759"/>
<evidence type="ECO:0000313" key="8">
    <source>
        <dbReference type="EMBL" id="TFK95824.1"/>
    </source>
</evidence>
<evidence type="ECO:0000256" key="1">
    <source>
        <dbReference type="ARBA" id="ARBA00022741"/>
    </source>
</evidence>
<dbReference type="PROSITE" id="PS51192">
    <property type="entry name" value="HELICASE_ATP_BIND_1"/>
    <property type="match status" value="1"/>
</dbReference>
<dbReference type="GO" id="GO:0005737">
    <property type="term" value="C:cytoplasm"/>
    <property type="evidence" value="ECO:0007669"/>
    <property type="project" value="TreeGrafter"/>
</dbReference>
<evidence type="ECO:0008006" key="10">
    <source>
        <dbReference type="Google" id="ProtNLM"/>
    </source>
</evidence>
<accession>A0A5C3Q157</accession>
<dbReference type="SMART" id="SM00490">
    <property type="entry name" value="HELICc"/>
    <property type="match status" value="1"/>
</dbReference>
<feature type="compositionally biased region" description="Basic and acidic residues" evidence="5">
    <location>
        <begin position="1239"/>
        <end position="1251"/>
    </location>
</feature>
<evidence type="ECO:0000256" key="3">
    <source>
        <dbReference type="ARBA" id="ARBA00022806"/>
    </source>
</evidence>
<dbReference type="GO" id="GO:0016787">
    <property type="term" value="F:hydrolase activity"/>
    <property type="evidence" value="ECO:0007669"/>
    <property type="project" value="UniProtKB-KW"/>
</dbReference>
<feature type="region of interest" description="Disordered" evidence="5">
    <location>
        <begin position="472"/>
        <end position="518"/>
    </location>
</feature>
<dbReference type="STRING" id="1884261.A0A5C3Q157"/>
<feature type="compositionally biased region" description="Low complexity" evidence="5">
    <location>
        <begin position="569"/>
        <end position="583"/>
    </location>
</feature>
<feature type="domain" description="Helicase ATP-binding" evidence="6">
    <location>
        <begin position="820"/>
        <end position="988"/>
    </location>
</feature>
<dbReference type="InterPro" id="IPR055124">
    <property type="entry name" value="PIN-like_DDX60"/>
</dbReference>
<evidence type="ECO:0000256" key="4">
    <source>
        <dbReference type="ARBA" id="ARBA00022840"/>
    </source>
</evidence>
<keyword evidence="2" id="KW-0378">Hydrolase</keyword>
<dbReference type="Pfam" id="PF00270">
    <property type="entry name" value="DEAD"/>
    <property type="match status" value="1"/>
</dbReference>
<evidence type="ECO:0000259" key="6">
    <source>
        <dbReference type="PROSITE" id="PS51192"/>
    </source>
</evidence>
<dbReference type="SMART" id="SM00487">
    <property type="entry name" value="DEXDc"/>
    <property type="match status" value="1"/>
</dbReference>
<feature type="non-terminal residue" evidence="8">
    <location>
        <position position="1"/>
    </location>
</feature>
<evidence type="ECO:0000256" key="2">
    <source>
        <dbReference type="ARBA" id="ARBA00022801"/>
    </source>
</evidence>
<evidence type="ECO:0000256" key="5">
    <source>
        <dbReference type="SAM" id="MobiDB-lite"/>
    </source>
</evidence>
<gene>
    <name evidence="8" type="ORF">BDV98DRAFT_577094</name>
</gene>
<dbReference type="InterPro" id="IPR014001">
    <property type="entry name" value="Helicase_ATP-bd"/>
</dbReference>
<reference evidence="8 9" key="1">
    <citation type="journal article" date="2019" name="Nat. Ecol. Evol.">
        <title>Megaphylogeny resolves global patterns of mushroom evolution.</title>
        <authorList>
            <person name="Varga T."/>
            <person name="Krizsan K."/>
            <person name="Foldi C."/>
            <person name="Dima B."/>
            <person name="Sanchez-Garcia M."/>
            <person name="Sanchez-Ramirez S."/>
            <person name="Szollosi G.J."/>
            <person name="Szarkandi J.G."/>
            <person name="Papp V."/>
            <person name="Albert L."/>
            <person name="Andreopoulos W."/>
            <person name="Angelini C."/>
            <person name="Antonin V."/>
            <person name="Barry K.W."/>
            <person name="Bougher N.L."/>
            <person name="Buchanan P."/>
            <person name="Buyck B."/>
            <person name="Bense V."/>
            <person name="Catcheside P."/>
            <person name="Chovatia M."/>
            <person name="Cooper J."/>
            <person name="Damon W."/>
            <person name="Desjardin D."/>
            <person name="Finy P."/>
            <person name="Geml J."/>
            <person name="Haridas S."/>
            <person name="Hughes K."/>
            <person name="Justo A."/>
            <person name="Karasinski D."/>
            <person name="Kautmanova I."/>
            <person name="Kiss B."/>
            <person name="Kocsube S."/>
            <person name="Kotiranta H."/>
            <person name="LaButti K.M."/>
            <person name="Lechner B.E."/>
            <person name="Liimatainen K."/>
            <person name="Lipzen A."/>
            <person name="Lukacs Z."/>
            <person name="Mihaltcheva S."/>
            <person name="Morgado L.N."/>
            <person name="Niskanen T."/>
            <person name="Noordeloos M.E."/>
            <person name="Ohm R.A."/>
            <person name="Ortiz-Santana B."/>
            <person name="Ovrebo C."/>
            <person name="Racz N."/>
            <person name="Riley R."/>
            <person name="Savchenko A."/>
            <person name="Shiryaev A."/>
            <person name="Soop K."/>
            <person name="Spirin V."/>
            <person name="Szebenyi C."/>
            <person name="Tomsovsky M."/>
            <person name="Tulloss R.E."/>
            <person name="Uehling J."/>
            <person name="Grigoriev I.V."/>
            <person name="Vagvolgyi C."/>
            <person name="Papp T."/>
            <person name="Martin F.M."/>
            <person name="Miettinen O."/>
            <person name="Hibbett D.S."/>
            <person name="Nagy L.G."/>
        </authorList>
    </citation>
    <scope>NUCLEOTIDE SEQUENCE [LARGE SCALE GENOMIC DNA]</scope>
    <source>
        <strain evidence="8 9">CBS 309.79</strain>
    </source>
</reference>
<dbReference type="Gene3D" id="3.40.50.300">
    <property type="entry name" value="P-loop containing nucleotide triphosphate hydrolases"/>
    <property type="match status" value="2"/>
</dbReference>
<dbReference type="InterPro" id="IPR001650">
    <property type="entry name" value="Helicase_C-like"/>
</dbReference>
<dbReference type="InterPro" id="IPR052431">
    <property type="entry name" value="SKI2_subfamily_helicases"/>
</dbReference>
<dbReference type="Pfam" id="PF26076">
    <property type="entry name" value="WHD_DDX60"/>
    <property type="match status" value="1"/>
</dbReference>
<organism evidence="8 9">
    <name type="scientific">Pterulicium gracile</name>
    <dbReference type="NCBI Taxonomy" id="1884261"/>
    <lineage>
        <taxon>Eukaryota</taxon>
        <taxon>Fungi</taxon>
        <taxon>Dikarya</taxon>
        <taxon>Basidiomycota</taxon>
        <taxon>Agaricomycotina</taxon>
        <taxon>Agaricomycetes</taxon>
        <taxon>Agaricomycetidae</taxon>
        <taxon>Agaricales</taxon>
        <taxon>Pleurotineae</taxon>
        <taxon>Pterulaceae</taxon>
        <taxon>Pterulicium</taxon>
    </lineage>
</organism>
<dbReference type="FunFam" id="3.40.50.300:FF:001039">
    <property type="entry name" value="ATP-dependent RNA helicase DDX60"/>
    <property type="match status" value="1"/>
</dbReference>
<evidence type="ECO:0000313" key="9">
    <source>
        <dbReference type="Proteomes" id="UP000305067"/>
    </source>
</evidence>
<dbReference type="PROSITE" id="PS51194">
    <property type="entry name" value="HELICASE_CTER"/>
    <property type="match status" value="1"/>
</dbReference>
<proteinExistence type="predicted"/>
<dbReference type="PANTHER" id="PTHR44533">
    <property type="entry name" value="DEAD/H RNA HELICASE, PUTATIVE-RELATED"/>
    <property type="match status" value="1"/>
</dbReference>
<dbReference type="CDD" id="cd18025">
    <property type="entry name" value="DEXHc_DDX60"/>
    <property type="match status" value="1"/>
</dbReference>
<sequence length="1882" mass="209517">MDLLGDFAGKEHFAIDGDALLQVILDDPLLALGVDGDFSFPIIHAMYSLETMLNRFLQRQTSPDILFFDSNKYATIGIGSSASPSTYAIASRALARSILLKHLQAICSQHELGVFAFTSTDDPSWNQYISSAKPMFIMTNDGGSAPKQSATNAQTQTVLLQRLFLSWFLTRGIAVVLLKGCEFRGSKILSFVYDSGRKCPVKFSQQLIDKFRVDLDRHPVCEALVASSPSAPAAPTATLQNTDISATLLEARSLELLYVFVIHALTLQDLPLQTRAQELQLADALALQLFLEPFIDRLLISLLKASSPSESSSSVLYDGRLFTVMLHVILESDVDELSSFVGSTYVSTAQTIWTNLALALPPFDIQALHAQLKSHRPILLQESLSLTAGSPPPTQPTDHRPLLPFSNPVFDSHLVAIDAHVQSTTDTAKGSAESWDLASSKRQHLDFGQGAGTIFVDAVHWHNSKKAILPEYLGGSKDRRAPTTSSSRGATRGGALATRGRGGHRGGGKTGPNAENKWTMSSERYFALRSHQQFMARLQDQAGNLTGALGASLVRVIIPPSVADLGRAGKPSGMKKLSSGSGSRPLALEAASKKQRASVKQPPVSSADKLRQKIAAEKQKDQSTKSDSWWKGHIEKLQSIDGFRSKHQYMENILRSKNASASDPAVVAEMLLFRVDLCLRQWVNDEQREKEDVGDAYRVEIMRRLKDLLELSVPGAIGQALYKHAISSLRMLGFEGYADEVKARHSESSSKDVDRESGKLSFKFIKLSSRDLGDLDFMKIKEDPIGWQLRCFGEHMDRSMDSQQDPRVTFRPDAWQRKVLDSIDADESLLVVAPTSAGKTFISFYAMEKVLRGSNDGILVYICPTKALVQQVAAEVYARFSKELKDGSFWAIHTRDYRINNPQKCQILITVPEVLSIMLLSPPLAHTWTPRLKRIILDEIHTIGQLEQGTVWEQILLLASCPIIGLSATIGSPERFNGWLRAVQTSHGNQHRYIEHPFRYSHLRKHFYDFDEHSRPFDGIHSGTDLARRCKFLHPVSMLSFGPRSLPADLSLEAADTRSLYDAMVSSGALTHEEVDSLDPHKFFNDRHLLLTQRDVISYEHALKDKLVRLLETQDVRDQNSALYKVVHRLQHVAFSSSSDVEQHNSPPSKESFLGSMIHLATELHVHDELPAIFFNFDRTECERIASELLEELSTAETRWKETSGEWKRKLASWEKWKLQERDRRKEADKSRTRTVKKKQGDDTEGPTRDEEPVFANATWYASFDPDAVLPDFSFAGVSTGVDMEELEKELAHLLRRKHIEPWISDALLRGIGIHHAGMNKNYRGLIESLFRKRFVRIMIATGTLALGINAPTKTAVFCGDSPFLTALMYRQCAGRAGRRGFDLLGKVVFYGLPLERVQRLVTSKLPSLAGNFPLTSTLALRLLNLLQGSDNSEVASKAIKSILSLAQVGFDSTTGNNELLHHLRFSIEYLRRSRLIDETGNAYNLFGMAAHLYYQEPSNFALVALLRSGALHKIAIDEVPAEAKKQLMLVLAHLFGRRYLVPSFTNKHNIEQLSRKYPSMIVLPPLPDHVRSDLVKHDAEILRIFSSYAMDCSRRYVQRHDGSKDALPLSGIEYPGRTEKENMSPFHQLLQNNAIPVVARSPFIATSGHGDHFSSVSELARSVRQGIDVNEYMIPSLEQITAIPNSPDSPSSSCILPTSPVDNAALPLNAYILDFYIHGQVATLANANGIRRGDVWYLLQDFDLTLATIKASMEYLFQQVESARKRKEPAPIAATTSSKRKSTKTCWESDSGESDVREEWASGIGSPVALESVALTSTAVSGEDQESTMGTTLVDGEEYDELRVEGKIARPEGVGDSDWRLYKVLSEVAAEFRTKFKGMWA</sequence>
<dbReference type="InterPro" id="IPR059032">
    <property type="entry name" value="WHD_DDX60"/>
</dbReference>
<dbReference type="GO" id="GO:0005524">
    <property type="term" value="F:ATP binding"/>
    <property type="evidence" value="ECO:0007669"/>
    <property type="project" value="UniProtKB-KW"/>
</dbReference>